<evidence type="ECO:0000256" key="2">
    <source>
        <dbReference type="ARBA" id="ARBA00022448"/>
    </source>
</evidence>
<dbReference type="Pfam" id="PF07690">
    <property type="entry name" value="MFS_1"/>
    <property type="match status" value="1"/>
</dbReference>
<feature type="transmembrane region" description="Helical" evidence="6">
    <location>
        <begin position="69"/>
        <end position="87"/>
    </location>
</feature>
<gene>
    <name evidence="8" type="ORF">HF086_005413</name>
</gene>
<dbReference type="Gene3D" id="1.20.1250.20">
    <property type="entry name" value="MFS general substrate transporter like domains"/>
    <property type="match status" value="1"/>
</dbReference>
<keyword evidence="2" id="KW-0813">Transport</keyword>
<name>A0A922MBR1_SPOEX</name>
<dbReference type="GO" id="GO:0012505">
    <property type="term" value="C:endomembrane system"/>
    <property type="evidence" value="ECO:0007669"/>
    <property type="project" value="UniProtKB-SubCell"/>
</dbReference>
<keyword evidence="3 6" id="KW-0812">Transmembrane</keyword>
<dbReference type="SUPFAM" id="SSF103473">
    <property type="entry name" value="MFS general substrate transporter"/>
    <property type="match status" value="1"/>
</dbReference>
<evidence type="ECO:0008006" key="10">
    <source>
        <dbReference type="Google" id="ProtNLM"/>
    </source>
</evidence>
<evidence type="ECO:0000256" key="5">
    <source>
        <dbReference type="ARBA" id="ARBA00023136"/>
    </source>
</evidence>
<feature type="signal peptide" evidence="7">
    <location>
        <begin position="1"/>
        <end position="18"/>
    </location>
</feature>
<evidence type="ECO:0000256" key="6">
    <source>
        <dbReference type="SAM" id="Phobius"/>
    </source>
</evidence>
<evidence type="ECO:0000256" key="3">
    <source>
        <dbReference type="ARBA" id="ARBA00022692"/>
    </source>
</evidence>
<feature type="transmembrane region" description="Helical" evidence="6">
    <location>
        <begin position="42"/>
        <end position="62"/>
    </location>
</feature>
<proteinExistence type="predicted"/>
<organism evidence="8 9">
    <name type="scientific">Spodoptera exigua</name>
    <name type="common">Beet armyworm</name>
    <name type="synonym">Noctua fulgens</name>
    <dbReference type="NCBI Taxonomy" id="7107"/>
    <lineage>
        <taxon>Eukaryota</taxon>
        <taxon>Metazoa</taxon>
        <taxon>Ecdysozoa</taxon>
        <taxon>Arthropoda</taxon>
        <taxon>Hexapoda</taxon>
        <taxon>Insecta</taxon>
        <taxon>Pterygota</taxon>
        <taxon>Neoptera</taxon>
        <taxon>Endopterygota</taxon>
        <taxon>Lepidoptera</taxon>
        <taxon>Glossata</taxon>
        <taxon>Ditrysia</taxon>
        <taxon>Noctuoidea</taxon>
        <taxon>Noctuidae</taxon>
        <taxon>Amphipyrinae</taxon>
        <taxon>Spodoptera</taxon>
    </lineage>
</organism>
<keyword evidence="7" id="KW-0732">Signal</keyword>
<dbReference type="Proteomes" id="UP000814243">
    <property type="component" value="Unassembled WGS sequence"/>
</dbReference>
<feature type="chain" id="PRO_5037985487" description="Major facilitator superfamily (MFS) profile domain-containing protein" evidence="7">
    <location>
        <begin position="19"/>
        <end position="159"/>
    </location>
</feature>
<feature type="transmembrane region" description="Helical" evidence="6">
    <location>
        <begin position="99"/>
        <end position="120"/>
    </location>
</feature>
<keyword evidence="5 6" id="KW-0472">Membrane</keyword>
<sequence length="159" mass="17757">MLLIKLLLWSTRLVSTRARHDPRVPSNNTLQLEPGARKEVLGLAVGAHPLGQLVFSPLLGLWANRAGSARAPLLATLALFVLASVLYAELHLTRPYAKYWMVFARFLVGVSSGCQLYFTYQRHIPQSISRYNVGHSSNQLCSTVEENRMKSYRSTKTAS</sequence>
<evidence type="ECO:0000313" key="8">
    <source>
        <dbReference type="EMBL" id="KAH9633779.1"/>
    </source>
</evidence>
<evidence type="ECO:0000313" key="9">
    <source>
        <dbReference type="Proteomes" id="UP000814243"/>
    </source>
</evidence>
<evidence type="ECO:0000256" key="4">
    <source>
        <dbReference type="ARBA" id="ARBA00022989"/>
    </source>
</evidence>
<dbReference type="AlphaFoldDB" id="A0A922MBR1"/>
<dbReference type="PANTHER" id="PTHR23510">
    <property type="entry name" value="INNER MEMBRANE TRANSPORT PROTEIN YAJR"/>
    <property type="match status" value="1"/>
</dbReference>
<evidence type="ECO:0000256" key="7">
    <source>
        <dbReference type="SAM" id="SignalP"/>
    </source>
</evidence>
<accession>A0A922MBR1</accession>
<dbReference type="PANTHER" id="PTHR23510:SF3">
    <property type="entry name" value="MAJOR FACILITATOR SUPERFAMILY DOMAIN-CONTAINING PROTEIN 8"/>
    <property type="match status" value="1"/>
</dbReference>
<keyword evidence="4 6" id="KW-1133">Transmembrane helix</keyword>
<dbReference type="InterPro" id="IPR051068">
    <property type="entry name" value="MFS_Domain-Containing_Protein"/>
</dbReference>
<dbReference type="InterPro" id="IPR036259">
    <property type="entry name" value="MFS_trans_sf"/>
</dbReference>
<dbReference type="GO" id="GO:0005765">
    <property type="term" value="C:lysosomal membrane"/>
    <property type="evidence" value="ECO:0007669"/>
    <property type="project" value="TreeGrafter"/>
</dbReference>
<dbReference type="EMBL" id="JACEFF010000635">
    <property type="protein sequence ID" value="KAH9633779.1"/>
    <property type="molecule type" value="Genomic_DNA"/>
</dbReference>
<reference evidence="8" key="1">
    <citation type="journal article" date="2021" name="G3 (Bethesda)">
        <title>Genome and transcriptome analysis of the beet armyworm Spodoptera exigua reveals targets for pest control. .</title>
        <authorList>
            <person name="Simon S."/>
            <person name="Breeschoten T."/>
            <person name="Jansen H.J."/>
            <person name="Dirks R.P."/>
            <person name="Schranz M.E."/>
            <person name="Ros V.I.D."/>
        </authorList>
    </citation>
    <scope>NUCLEOTIDE SEQUENCE</scope>
    <source>
        <strain evidence="8">TB_SE_WUR_2020</strain>
    </source>
</reference>
<protein>
    <recommendedName>
        <fullName evidence="10">Major facilitator superfamily (MFS) profile domain-containing protein</fullName>
    </recommendedName>
</protein>
<evidence type="ECO:0000256" key="1">
    <source>
        <dbReference type="ARBA" id="ARBA00004127"/>
    </source>
</evidence>
<dbReference type="InterPro" id="IPR011701">
    <property type="entry name" value="MFS"/>
</dbReference>
<comment type="subcellular location">
    <subcellularLocation>
        <location evidence="1">Endomembrane system</location>
        <topology evidence="1">Multi-pass membrane protein</topology>
    </subcellularLocation>
</comment>
<dbReference type="GO" id="GO:0022857">
    <property type="term" value="F:transmembrane transporter activity"/>
    <property type="evidence" value="ECO:0007669"/>
    <property type="project" value="InterPro"/>
</dbReference>
<comment type="caution">
    <text evidence="8">The sequence shown here is derived from an EMBL/GenBank/DDBJ whole genome shotgun (WGS) entry which is preliminary data.</text>
</comment>